<sequence length="47" mass="5076">MATTSTAAIIVLAVITLTRMPKLRPNHSLNRIRNGALLRSGPFTSTL</sequence>
<reference evidence="1 2" key="1">
    <citation type="submission" date="2016-10" db="EMBL/GenBank/DDBJ databases">
        <authorList>
            <person name="de Groot N.N."/>
        </authorList>
    </citation>
    <scope>NUCLEOTIDE SEQUENCE [LARGE SCALE GENOMIC DNA]</scope>
    <source>
        <strain evidence="1">1</strain>
    </source>
</reference>
<protein>
    <submittedName>
        <fullName evidence="1">Uncharacterized protein</fullName>
    </submittedName>
</protein>
<accession>A0A1G5SDK4</accession>
<name>A0A1G5SDK4_9PROT</name>
<keyword evidence="2" id="KW-1185">Reference proteome</keyword>
<organism evidence="1 2">
    <name type="scientific">Nitrosomonas mobilis</name>
    <dbReference type="NCBI Taxonomy" id="51642"/>
    <lineage>
        <taxon>Bacteria</taxon>
        <taxon>Pseudomonadati</taxon>
        <taxon>Pseudomonadota</taxon>
        <taxon>Betaproteobacteria</taxon>
        <taxon>Nitrosomonadales</taxon>
        <taxon>Nitrosomonadaceae</taxon>
        <taxon>Nitrosomonas</taxon>
    </lineage>
</organism>
<gene>
    <name evidence="1" type="ORF">NSMM_240005</name>
</gene>
<proteinExistence type="predicted"/>
<dbReference type="EMBL" id="FMWO01000030">
    <property type="protein sequence ID" value="SCZ84621.1"/>
    <property type="molecule type" value="Genomic_DNA"/>
</dbReference>
<dbReference type="AlphaFoldDB" id="A0A1G5SDK4"/>
<evidence type="ECO:0000313" key="2">
    <source>
        <dbReference type="Proteomes" id="UP000198729"/>
    </source>
</evidence>
<evidence type="ECO:0000313" key="1">
    <source>
        <dbReference type="EMBL" id="SCZ84621.1"/>
    </source>
</evidence>
<dbReference type="Proteomes" id="UP000198729">
    <property type="component" value="Unassembled WGS sequence"/>
</dbReference>